<organism evidence="1 2">
    <name type="scientific">Bradyrhizobium japonicum</name>
    <dbReference type="NCBI Taxonomy" id="375"/>
    <lineage>
        <taxon>Bacteria</taxon>
        <taxon>Pseudomonadati</taxon>
        <taxon>Pseudomonadota</taxon>
        <taxon>Alphaproteobacteria</taxon>
        <taxon>Hyphomicrobiales</taxon>
        <taxon>Nitrobacteraceae</taxon>
        <taxon>Bradyrhizobium</taxon>
    </lineage>
</organism>
<dbReference type="EMBL" id="NAFL01000241">
    <property type="protein sequence ID" value="OSJ33448.1"/>
    <property type="molecule type" value="Genomic_DNA"/>
</dbReference>
<dbReference type="Proteomes" id="UP000193335">
    <property type="component" value="Unassembled WGS sequence"/>
</dbReference>
<proteinExistence type="predicted"/>
<comment type="caution">
    <text evidence="1">The sequence shown here is derived from an EMBL/GenBank/DDBJ whole genome shotgun (WGS) entry which is preliminary data.</text>
</comment>
<dbReference type="RefSeq" id="WP_063982742.1">
    <property type="nucleotide sequence ID" value="NZ_NAFL01000241.1"/>
</dbReference>
<evidence type="ECO:0000313" key="2">
    <source>
        <dbReference type="Proteomes" id="UP000193335"/>
    </source>
</evidence>
<reference evidence="1 2" key="1">
    <citation type="submission" date="2017-03" db="EMBL/GenBank/DDBJ databases">
        <title>Whole genome sequences of fourteen strains of Bradyrhizobium canariense and one strain of Bradyrhizobium japonicum isolated from Lupinus (Papilionoideae: Genisteae) species in Algeria.</title>
        <authorList>
            <person name="Crovadore J."/>
            <person name="Chekireb D."/>
            <person name="Brachmann A."/>
            <person name="Chablais R."/>
            <person name="Cochard B."/>
            <person name="Lefort F."/>
        </authorList>
    </citation>
    <scope>NUCLEOTIDE SEQUENCE [LARGE SCALE GENOMIC DNA]</scope>
    <source>
        <strain evidence="1 2">UBMA197</strain>
    </source>
</reference>
<dbReference type="AlphaFoldDB" id="A0A1Y2JQG7"/>
<evidence type="ECO:0000313" key="1">
    <source>
        <dbReference type="EMBL" id="OSJ33448.1"/>
    </source>
</evidence>
<accession>A0A1Y2JQG7</accession>
<sequence>MEFFRAMRANLCRPIMGLEREFKFFNRFKGGVCMTCAPGETTSAPIVWKVLPSFLRFIGPRLLV</sequence>
<protein>
    <submittedName>
        <fullName evidence="1">Uncharacterized protein</fullName>
    </submittedName>
</protein>
<gene>
    <name evidence="1" type="ORF">BSZ19_15475</name>
</gene>
<name>A0A1Y2JQG7_BRAJP</name>